<keyword evidence="4" id="KW-1185">Reference proteome</keyword>
<dbReference type="PANTHER" id="PTHR11839">
    <property type="entry name" value="UDP/ADP-SUGAR PYROPHOSPHATASE"/>
    <property type="match status" value="1"/>
</dbReference>
<evidence type="ECO:0000259" key="2">
    <source>
        <dbReference type="PROSITE" id="PS51462"/>
    </source>
</evidence>
<organism evidence="3 4">
    <name type="scientific">Blepharisma stoltei</name>
    <dbReference type="NCBI Taxonomy" id="1481888"/>
    <lineage>
        <taxon>Eukaryota</taxon>
        <taxon>Sar</taxon>
        <taxon>Alveolata</taxon>
        <taxon>Ciliophora</taxon>
        <taxon>Postciliodesmatophora</taxon>
        <taxon>Heterotrichea</taxon>
        <taxon>Heterotrichida</taxon>
        <taxon>Blepharismidae</taxon>
        <taxon>Blepharisma</taxon>
    </lineage>
</organism>
<dbReference type="Proteomes" id="UP001162131">
    <property type="component" value="Unassembled WGS sequence"/>
</dbReference>
<evidence type="ECO:0000313" key="4">
    <source>
        <dbReference type="Proteomes" id="UP001162131"/>
    </source>
</evidence>
<feature type="domain" description="Nudix hydrolase" evidence="2">
    <location>
        <begin position="44"/>
        <end position="186"/>
    </location>
</feature>
<keyword evidence="1" id="KW-0378">Hydrolase</keyword>
<dbReference type="GO" id="GO:0019693">
    <property type="term" value="P:ribose phosphate metabolic process"/>
    <property type="evidence" value="ECO:0007669"/>
    <property type="project" value="TreeGrafter"/>
</dbReference>
<dbReference type="AlphaFoldDB" id="A0AAU9KS03"/>
<name>A0AAU9KS03_9CILI</name>
<dbReference type="PROSITE" id="PS51462">
    <property type="entry name" value="NUDIX"/>
    <property type="match status" value="1"/>
</dbReference>
<proteinExistence type="predicted"/>
<comment type="caution">
    <text evidence="3">The sequence shown here is derived from an EMBL/GenBank/DDBJ whole genome shotgun (WGS) entry which is preliminary data.</text>
</comment>
<evidence type="ECO:0000313" key="3">
    <source>
        <dbReference type="EMBL" id="CAG9336059.1"/>
    </source>
</evidence>
<dbReference type="InterPro" id="IPR000086">
    <property type="entry name" value="NUDIX_hydrolase_dom"/>
</dbReference>
<dbReference type="PANTHER" id="PTHR11839:SF1">
    <property type="entry name" value="ADP-SUGAR PYROPHOSPHATASE"/>
    <property type="match status" value="1"/>
</dbReference>
<gene>
    <name evidence="3" type="ORF">BSTOLATCC_MIC65366</name>
</gene>
<dbReference type="GO" id="GO:0006753">
    <property type="term" value="P:nucleoside phosphate metabolic process"/>
    <property type="evidence" value="ECO:0007669"/>
    <property type="project" value="TreeGrafter"/>
</dbReference>
<dbReference type="SUPFAM" id="SSF55811">
    <property type="entry name" value="Nudix"/>
    <property type="match status" value="1"/>
</dbReference>
<dbReference type="CDD" id="cd18888">
    <property type="entry name" value="NUDIX_ADPRase_Nudt5"/>
    <property type="match status" value="1"/>
</dbReference>
<reference evidence="3" key="1">
    <citation type="submission" date="2021-09" db="EMBL/GenBank/DDBJ databases">
        <authorList>
            <consortium name="AG Swart"/>
            <person name="Singh M."/>
            <person name="Singh A."/>
            <person name="Seah K."/>
            <person name="Emmerich C."/>
        </authorList>
    </citation>
    <scope>NUCLEOTIDE SEQUENCE</scope>
    <source>
        <strain evidence="3">ATCC30299</strain>
    </source>
</reference>
<sequence>MISREAEIVHQGRWIKMHEVKIRKRNSKETIWYYVSRNISNPNLNFDCVDVLATIMENDINKLILIACYRVPVDRYVLEFPSGLVDSSDSSAAITALRELKEETGYTAHEEDIIHIGPVINLDPWKSTESTRFVYIRVNPDSEENRNPHQDLENEELITVELVPTENLLENLLILSEQKNYIISANLYNFALGHQRKR</sequence>
<dbReference type="Pfam" id="PF00293">
    <property type="entry name" value="NUDIX"/>
    <property type="match status" value="1"/>
</dbReference>
<accession>A0AAU9KS03</accession>
<protein>
    <recommendedName>
        <fullName evidence="2">Nudix hydrolase domain-containing protein</fullName>
    </recommendedName>
</protein>
<dbReference type="Gene3D" id="3.90.79.10">
    <property type="entry name" value="Nucleoside Triphosphate Pyrophosphohydrolase"/>
    <property type="match status" value="1"/>
</dbReference>
<dbReference type="EMBL" id="CAJZBQ010000063">
    <property type="protein sequence ID" value="CAG9336059.1"/>
    <property type="molecule type" value="Genomic_DNA"/>
</dbReference>
<dbReference type="InterPro" id="IPR015797">
    <property type="entry name" value="NUDIX_hydrolase-like_dom_sf"/>
</dbReference>
<dbReference type="GO" id="GO:0016787">
    <property type="term" value="F:hydrolase activity"/>
    <property type="evidence" value="ECO:0007669"/>
    <property type="project" value="UniProtKB-KW"/>
</dbReference>
<evidence type="ECO:0000256" key="1">
    <source>
        <dbReference type="ARBA" id="ARBA00022801"/>
    </source>
</evidence>